<reference evidence="4 5" key="1">
    <citation type="submission" date="2020-08" db="EMBL/GenBank/DDBJ databases">
        <title>Cohnella phylogeny.</title>
        <authorList>
            <person name="Dunlap C."/>
        </authorList>
    </citation>
    <scope>NUCLEOTIDE SEQUENCE [LARGE SCALE GENOMIC DNA]</scope>
    <source>
        <strain evidence="4 5">DSM 25239</strain>
    </source>
</reference>
<organism evidence="4 5">
    <name type="scientific">Cohnella xylanilytica</name>
    <dbReference type="NCBI Taxonomy" id="557555"/>
    <lineage>
        <taxon>Bacteria</taxon>
        <taxon>Bacillati</taxon>
        <taxon>Bacillota</taxon>
        <taxon>Bacilli</taxon>
        <taxon>Bacillales</taxon>
        <taxon>Paenibacillaceae</taxon>
        <taxon>Cohnella</taxon>
    </lineage>
</organism>
<sequence>MPVIQVDHWEGFSEEQKKEWIVALTDTTNRLFKIPKDKITVILREVPLSDWGNGGVVATDPDFLAKSRAAGGEA</sequence>
<protein>
    <submittedName>
        <fullName evidence="4">Tautomerase family protein</fullName>
    </submittedName>
</protein>
<evidence type="ECO:0000256" key="2">
    <source>
        <dbReference type="ARBA" id="ARBA00023235"/>
    </source>
</evidence>
<dbReference type="AlphaFoldDB" id="A0A841U3D0"/>
<dbReference type="Gene3D" id="3.30.429.10">
    <property type="entry name" value="Macrophage Migration Inhibitory Factor"/>
    <property type="match status" value="1"/>
</dbReference>
<dbReference type="SUPFAM" id="SSF55331">
    <property type="entry name" value="Tautomerase/MIF"/>
    <property type="match status" value="1"/>
</dbReference>
<proteinExistence type="inferred from homology"/>
<keyword evidence="5" id="KW-1185">Reference proteome</keyword>
<dbReference type="EMBL" id="JACJVR010000088">
    <property type="protein sequence ID" value="MBB6694279.1"/>
    <property type="molecule type" value="Genomic_DNA"/>
</dbReference>
<feature type="domain" description="4-oxalocrotonate tautomerase-like" evidence="3">
    <location>
        <begin position="2"/>
        <end position="59"/>
    </location>
</feature>
<dbReference type="RefSeq" id="WP_185138250.1">
    <property type="nucleotide sequence ID" value="NZ_BORM01000016.1"/>
</dbReference>
<keyword evidence="2" id="KW-0413">Isomerase</keyword>
<evidence type="ECO:0000313" key="4">
    <source>
        <dbReference type="EMBL" id="MBB6694279.1"/>
    </source>
</evidence>
<evidence type="ECO:0000313" key="5">
    <source>
        <dbReference type="Proteomes" id="UP000553776"/>
    </source>
</evidence>
<gene>
    <name evidence="4" type="ORF">H7B90_23060</name>
</gene>
<comment type="similarity">
    <text evidence="1">Belongs to the 4-oxalocrotonate tautomerase family.</text>
</comment>
<comment type="caution">
    <text evidence="4">The sequence shown here is derived from an EMBL/GenBank/DDBJ whole genome shotgun (WGS) entry which is preliminary data.</text>
</comment>
<dbReference type="InterPro" id="IPR004370">
    <property type="entry name" value="4-OT-like_dom"/>
</dbReference>
<dbReference type="Pfam" id="PF01361">
    <property type="entry name" value="Tautomerase"/>
    <property type="match status" value="1"/>
</dbReference>
<dbReference type="PANTHER" id="PTHR35530">
    <property type="entry name" value="TAUTOMERASE-RELATED"/>
    <property type="match status" value="1"/>
</dbReference>
<evidence type="ECO:0000256" key="1">
    <source>
        <dbReference type="ARBA" id="ARBA00006723"/>
    </source>
</evidence>
<evidence type="ECO:0000259" key="3">
    <source>
        <dbReference type="Pfam" id="PF01361"/>
    </source>
</evidence>
<dbReference type="Proteomes" id="UP000553776">
    <property type="component" value="Unassembled WGS sequence"/>
</dbReference>
<dbReference type="InterPro" id="IPR014347">
    <property type="entry name" value="Tautomerase/MIF_sf"/>
</dbReference>
<name>A0A841U3D0_9BACL</name>
<dbReference type="PANTHER" id="PTHR35530:SF1">
    <property type="entry name" value="2-HYDROXYMUCONATE TAUTOMERASE"/>
    <property type="match status" value="1"/>
</dbReference>
<dbReference type="GO" id="GO:0016853">
    <property type="term" value="F:isomerase activity"/>
    <property type="evidence" value="ECO:0007669"/>
    <property type="project" value="UniProtKB-KW"/>
</dbReference>
<accession>A0A841U3D0</accession>